<keyword evidence="3" id="KW-1185">Reference proteome</keyword>
<evidence type="ECO:0000313" key="2">
    <source>
        <dbReference type="EMBL" id="TYP69890.1"/>
    </source>
</evidence>
<protein>
    <submittedName>
        <fullName evidence="2">Cysteine-rich secretory protein family protein</fullName>
    </submittedName>
</protein>
<dbReference type="InterPro" id="IPR035940">
    <property type="entry name" value="CAP_sf"/>
</dbReference>
<comment type="caution">
    <text evidence="2">The sequence shown here is derived from an EMBL/GenBank/DDBJ whole genome shotgun (WGS) entry which is preliminary data.</text>
</comment>
<dbReference type="Gene3D" id="3.40.33.10">
    <property type="entry name" value="CAP"/>
    <property type="match status" value="1"/>
</dbReference>
<accession>A0A5S5BUQ7</accession>
<dbReference type="CDD" id="cd05379">
    <property type="entry name" value="CAP_bacterial"/>
    <property type="match status" value="1"/>
</dbReference>
<feature type="domain" description="SCP" evidence="1">
    <location>
        <begin position="46"/>
        <end position="158"/>
    </location>
</feature>
<dbReference type="EMBL" id="VNHU01000017">
    <property type="protein sequence ID" value="TYP69890.1"/>
    <property type="molecule type" value="Genomic_DNA"/>
</dbReference>
<organism evidence="2 3">
    <name type="scientific">Aquimarina intermedia</name>
    <dbReference type="NCBI Taxonomy" id="350814"/>
    <lineage>
        <taxon>Bacteria</taxon>
        <taxon>Pseudomonadati</taxon>
        <taxon>Bacteroidota</taxon>
        <taxon>Flavobacteriia</taxon>
        <taxon>Flavobacteriales</taxon>
        <taxon>Flavobacteriaceae</taxon>
        <taxon>Aquimarina</taxon>
    </lineage>
</organism>
<dbReference type="PROSITE" id="PS51257">
    <property type="entry name" value="PROKAR_LIPOPROTEIN"/>
    <property type="match status" value="1"/>
</dbReference>
<dbReference type="RefSeq" id="WP_148783881.1">
    <property type="nucleotide sequence ID" value="NZ_VNHU01000017.1"/>
</dbReference>
<dbReference type="PANTHER" id="PTHR31157:SF1">
    <property type="entry name" value="SCP DOMAIN-CONTAINING PROTEIN"/>
    <property type="match status" value="1"/>
</dbReference>
<gene>
    <name evidence="2" type="ORF">BD809_1179</name>
</gene>
<proteinExistence type="predicted"/>
<reference evidence="2 3" key="1">
    <citation type="submission" date="2019-07" db="EMBL/GenBank/DDBJ databases">
        <title>Genomic Encyclopedia of Archaeal and Bacterial Type Strains, Phase II (KMG-II): from individual species to whole genera.</title>
        <authorList>
            <person name="Goeker M."/>
        </authorList>
    </citation>
    <scope>NUCLEOTIDE SEQUENCE [LARGE SCALE GENOMIC DNA]</scope>
    <source>
        <strain evidence="2 3">DSM 17527</strain>
    </source>
</reference>
<evidence type="ECO:0000259" key="1">
    <source>
        <dbReference type="Pfam" id="PF00188"/>
    </source>
</evidence>
<dbReference type="Proteomes" id="UP000324376">
    <property type="component" value="Unassembled WGS sequence"/>
</dbReference>
<sequence length="160" mass="18072">MKIYLKQFLLLVVIITILSCSKDNDDQIDENTKTQESEISVESEILRLVNEHRISLDLPVLEITSIANTLAKEHTTYMIEKSAISHDNFDARFAKLRSEVNATNAAENVASFQPTAQSVVTAWLNSSGHRKNIEGNFSFTGISAIKDSEGRYYYTQIFHN</sequence>
<dbReference type="AlphaFoldDB" id="A0A5S5BUQ7"/>
<dbReference type="PANTHER" id="PTHR31157">
    <property type="entry name" value="SCP DOMAIN-CONTAINING PROTEIN"/>
    <property type="match status" value="1"/>
</dbReference>
<dbReference type="InterPro" id="IPR014044">
    <property type="entry name" value="CAP_dom"/>
</dbReference>
<evidence type="ECO:0000313" key="3">
    <source>
        <dbReference type="Proteomes" id="UP000324376"/>
    </source>
</evidence>
<dbReference type="Pfam" id="PF00188">
    <property type="entry name" value="CAP"/>
    <property type="match status" value="1"/>
</dbReference>
<dbReference type="OrthoDB" id="982527at2"/>
<name>A0A5S5BUQ7_9FLAO</name>
<dbReference type="SUPFAM" id="SSF55797">
    <property type="entry name" value="PR-1-like"/>
    <property type="match status" value="1"/>
</dbReference>